<dbReference type="PANTHER" id="PTHR48078">
    <property type="entry name" value="THREONINE DEHYDRATASE, MITOCHONDRIAL-RELATED"/>
    <property type="match status" value="1"/>
</dbReference>
<keyword evidence="7" id="KW-0677">Repeat</keyword>
<keyword evidence="14" id="KW-1185">Reference proteome</keyword>
<feature type="domain" description="ACT-like" evidence="12">
    <location>
        <begin position="530"/>
        <end position="597"/>
    </location>
</feature>
<evidence type="ECO:0000256" key="8">
    <source>
        <dbReference type="ARBA" id="ARBA00022898"/>
    </source>
</evidence>
<dbReference type="GO" id="GO:0006567">
    <property type="term" value="P:L-threonine catabolic process"/>
    <property type="evidence" value="ECO:0007669"/>
    <property type="project" value="TreeGrafter"/>
</dbReference>
<evidence type="ECO:0000256" key="10">
    <source>
        <dbReference type="ARBA" id="ARBA00023304"/>
    </source>
</evidence>
<comment type="catalytic activity">
    <reaction evidence="1 11">
        <text>L-threonine = 2-oxobutanoate + NH4(+)</text>
        <dbReference type="Rhea" id="RHEA:22108"/>
        <dbReference type="ChEBI" id="CHEBI:16763"/>
        <dbReference type="ChEBI" id="CHEBI:28938"/>
        <dbReference type="ChEBI" id="CHEBI:57926"/>
        <dbReference type="EC" id="4.3.1.19"/>
    </reaction>
</comment>
<dbReference type="GO" id="GO:0004794">
    <property type="term" value="F:threonine deaminase activity"/>
    <property type="evidence" value="ECO:0007669"/>
    <property type="project" value="UniProtKB-UniRule"/>
</dbReference>
<evidence type="ECO:0000256" key="11">
    <source>
        <dbReference type="RuleBase" id="RU362012"/>
    </source>
</evidence>
<dbReference type="GO" id="GO:0006565">
    <property type="term" value="P:L-serine catabolic process"/>
    <property type="evidence" value="ECO:0007669"/>
    <property type="project" value="TreeGrafter"/>
</dbReference>
<evidence type="ECO:0000256" key="3">
    <source>
        <dbReference type="ARBA" id="ARBA00004810"/>
    </source>
</evidence>
<dbReference type="InterPro" id="IPR038110">
    <property type="entry name" value="TD_ACT-like_sf"/>
</dbReference>
<dbReference type="InterPro" id="IPR036052">
    <property type="entry name" value="TrpB-like_PALP_sf"/>
</dbReference>
<dbReference type="SUPFAM" id="SSF53686">
    <property type="entry name" value="Tryptophan synthase beta subunit-like PLP-dependent enzymes"/>
    <property type="match status" value="1"/>
</dbReference>
<dbReference type="PROSITE" id="PS00165">
    <property type="entry name" value="DEHYDRATASE_SER_THR"/>
    <property type="match status" value="1"/>
</dbReference>
<dbReference type="InterPro" id="IPR005787">
    <property type="entry name" value="Thr_deHydtase_biosynth"/>
</dbReference>
<dbReference type="EC" id="4.3.1.19" evidence="11"/>
<comment type="caution">
    <text evidence="13">The sequence shown here is derived from an EMBL/GenBank/DDBJ whole genome shotgun (WGS) entry which is preliminary data.</text>
</comment>
<evidence type="ECO:0000256" key="6">
    <source>
        <dbReference type="ARBA" id="ARBA00022624"/>
    </source>
</evidence>
<dbReference type="InterPro" id="IPR001926">
    <property type="entry name" value="TrpB-like_PALP"/>
</dbReference>
<keyword evidence="10 11" id="KW-0100">Branched-chain amino acid biosynthesis</keyword>
<sequence length="611" mass="65414">MGTRVAAAAACRCLSRQTVRASRGVVRGRATAALCGAHSQVRRRLSSEALEEPACSSNGGADGDATEEPFSLNSYLNKVLNARVYDVAVETPLQPALNLSNMLQNTVLLKREDLQPVFSFKIRGAYNKIASCTPQQLARGVVTCSAGNHAQGVAMSAARLGIKATIVMPLATPQIKVNAVRTFGGPTVTIKLHGQNYDEASDEAKRLVKEEGLVLVHPFDDPEASTKLQLQLDVIAGQGTVAHEILKARNGKPLDIIFACVGGGGLVAGIAAYVKAVRPEVRVVGVEARDAAGMTASLQAGKVVSLQHVGLFADGAAVRVTGSETFRVASALVDDMITVSTDEICQAIKFGFNDTRCVMEPAGALAIAGAAKYLKDQGLVGLTVAAVTSGANMDFDRLRFVSERADSSETLISVTIPESPGICERRADSSEPLVFVTIPESPGSFRALYRSVFPRNVTEFSYRYHDGAAAQVLLSYQSLPGVARAADAAVVLDSLTGAGYRVMDLSDNELAKDHARHFVGGRAHAVANERLYRFEFPEAPGALSRFLNALQFEWNISLFHYRNHGSDFGRVLVPAADDAAFGKFLDELGYEYYDETRNPVYTQFFSGAHAH</sequence>
<accession>A0A835ZD82</accession>
<keyword evidence="8 11" id="KW-0663">Pyridoxal phosphate</keyword>
<dbReference type="SUPFAM" id="SSF55021">
    <property type="entry name" value="ACT-like"/>
    <property type="match status" value="2"/>
</dbReference>
<comment type="similarity">
    <text evidence="4 11">Belongs to the serine/threonine dehydratase family.</text>
</comment>
<dbReference type="InterPro" id="IPR050147">
    <property type="entry name" value="Ser/Thr_Dehydratase"/>
</dbReference>
<dbReference type="InterPro" id="IPR045865">
    <property type="entry name" value="ACT-like_dom_sf"/>
</dbReference>
<dbReference type="PROSITE" id="PS51672">
    <property type="entry name" value="ACT_LIKE"/>
    <property type="match status" value="2"/>
</dbReference>
<evidence type="ECO:0000313" key="14">
    <source>
        <dbReference type="Proteomes" id="UP000664859"/>
    </source>
</evidence>
<dbReference type="GO" id="GO:0003941">
    <property type="term" value="F:L-serine ammonia-lyase activity"/>
    <property type="evidence" value="ECO:0007669"/>
    <property type="project" value="TreeGrafter"/>
</dbReference>
<dbReference type="Pfam" id="PF00291">
    <property type="entry name" value="PALP"/>
    <property type="match status" value="1"/>
</dbReference>
<proteinExistence type="inferred from homology"/>
<dbReference type="UniPathway" id="UPA00047">
    <property type="reaction ID" value="UER00054"/>
</dbReference>
<evidence type="ECO:0000259" key="12">
    <source>
        <dbReference type="PROSITE" id="PS51672"/>
    </source>
</evidence>
<evidence type="ECO:0000256" key="1">
    <source>
        <dbReference type="ARBA" id="ARBA00001274"/>
    </source>
</evidence>
<dbReference type="NCBIfam" id="TIGR01124">
    <property type="entry name" value="ilvA_2Cterm"/>
    <property type="match status" value="1"/>
</dbReference>
<dbReference type="AlphaFoldDB" id="A0A835ZD82"/>
<dbReference type="Gene3D" id="3.40.50.1100">
    <property type="match status" value="2"/>
</dbReference>
<reference evidence="13" key="1">
    <citation type="submission" date="2021-02" db="EMBL/GenBank/DDBJ databases">
        <title>First Annotated Genome of the Yellow-green Alga Tribonema minus.</title>
        <authorList>
            <person name="Mahan K.M."/>
        </authorList>
    </citation>
    <scope>NUCLEOTIDE SEQUENCE</scope>
    <source>
        <strain evidence="13">UTEX B ZZ1240</strain>
    </source>
</reference>
<dbReference type="Pfam" id="PF00585">
    <property type="entry name" value="Thr_dehydrat_C"/>
    <property type="match status" value="2"/>
</dbReference>
<evidence type="ECO:0000313" key="13">
    <source>
        <dbReference type="EMBL" id="KAG5189185.1"/>
    </source>
</evidence>
<evidence type="ECO:0000256" key="5">
    <source>
        <dbReference type="ARBA" id="ARBA00022605"/>
    </source>
</evidence>
<dbReference type="InterPro" id="IPR001721">
    <property type="entry name" value="TD_ACT-like"/>
</dbReference>
<evidence type="ECO:0000256" key="7">
    <source>
        <dbReference type="ARBA" id="ARBA00022737"/>
    </source>
</evidence>
<dbReference type="Proteomes" id="UP000664859">
    <property type="component" value="Unassembled WGS sequence"/>
</dbReference>
<evidence type="ECO:0000256" key="9">
    <source>
        <dbReference type="ARBA" id="ARBA00023239"/>
    </source>
</evidence>
<dbReference type="GO" id="GO:0009097">
    <property type="term" value="P:isoleucine biosynthetic process"/>
    <property type="evidence" value="ECO:0007669"/>
    <property type="project" value="UniProtKB-UniRule"/>
</dbReference>
<dbReference type="CDD" id="cd04907">
    <property type="entry name" value="ACT_ThrD-I_2"/>
    <property type="match status" value="1"/>
</dbReference>
<gene>
    <name evidence="13" type="ORF">JKP88DRAFT_262196</name>
</gene>
<feature type="domain" description="ACT-like" evidence="12">
    <location>
        <begin position="432"/>
        <end position="507"/>
    </location>
</feature>
<evidence type="ECO:0000256" key="4">
    <source>
        <dbReference type="ARBA" id="ARBA00010869"/>
    </source>
</evidence>
<dbReference type="InterPro" id="IPR000634">
    <property type="entry name" value="Ser/Thr_deHydtase_PyrdxlP-BS"/>
</dbReference>
<dbReference type="OrthoDB" id="4418812at2759"/>
<evidence type="ECO:0000256" key="2">
    <source>
        <dbReference type="ARBA" id="ARBA00001933"/>
    </source>
</evidence>
<dbReference type="GO" id="GO:0030170">
    <property type="term" value="F:pyridoxal phosphate binding"/>
    <property type="evidence" value="ECO:0007669"/>
    <property type="project" value="InterPro"/>
</dbReference>
<dbReference type="CDD" id="cd01562">
    <property type="entry name" value="Thr-dehyd"/>
    <property type="match status" value="1"/>
</dbReference>
<keyword evidence="6 11" id="KW-0412">Isoleucine biosynthesis</keyword>
<keyword evidence="5 11" id="KW-0028">Amino-acid biosynthesis</keyword>
<organism evidence="13 14">
    <name type="scientific">Tribonema minus</name>
    <dbReference type="NCBI Taxonomy" id="303371"/>
    <lineage>
        <taxon>Eukaryota</taxon>
        <taxon>Sar</taxon>
        <taxon>Stramenopiles</taxon>
        <taxon>Ochrophyta</taxon>
        <taxon>PX clade</taxon>
        <taxon>Xanthophyceae</taxon>
        <taxon>Tribonematales</taxon>
        <taxon>Tribonemataceae</taxon>
        <taxon>Tribonema</taxon>
    </lineage>
</organism>
<dbReference type="PANTHER" id="PTHR48078:SF11">
    <property type="entry name" value="THREONINE DEHYDRATASE, MITOCHONDRIAL"/>
    <property type="match status" value="1"/>
</dbReference>
<protein>
    <recommendedName>
        <fullName evidence="11">Threonine dehydratase</fullName>
        <ecNumber evidence="11">4.3.1.19</ecNumber>
    </recommendedName>
    <alternativeName>
        <fullName evidence="11">Threonine deaminase</fullName>
    </alternativeName>
</protein>
<dbReference type="FunFam" id="3.40.50.1100:FF:000005">
    <property type="entry name" value="Threonine dehydratase catabolic"/>
    <property type="match status" value="1"/>
</dbReference>
<keyword evidence="9 11" id="KW-0456">Lyase</keyword>
<dbReference type="EMBL" id="JAFCMP010000057">
    <property type="protein sequence ID" value="KAG5189185.1"/>
    <property type="molecule type" value="Genomic_DNA"/>
</dbReference>
<dbReference type="Gene3D" id="3.40.1020.10">
    <property type="entry name" value="Biosynthetic Threonine Deaminase, Domain 3"/>
    <property type="match status" value="1"/>
</dbReference>
<comment type="pathway">
    <text evidence="3 11">Amino-acid biosynthesis; L-isoleucine biosynthesis; 2-oxobutanoate from L-threonine: step 1/1.</text>
</comment>
<name>A0A835ZD82_9STRA</name>
<comment type="cofactor">
    <cofactor evidence="2 11">
        <name>pyridoxal 5'-phosphate</name>
        <dbReference type="ChEBI" id="CHEBI:597326"/>
    </cofactor>
</comment>